<accession>A0A0M4D524</accession>
<name>A0A0M4D524_9BACT</name>
<evidence type="ECO:0000256" key="2">
    <source>
        <dbReference type="ARBA" id="ARBA00010219"/>
    </source>
</evidence>
<feature type="site" description="Could be important to modulate the pK values of the two catalytic cysteine residues" evidence="9">
    <location>
        <position position="213"/>
    </location>
</feature>
<keyword evidence="6 9" id="KW-0457">Lysine biosynthesis</keyword>
<dbReference type="PANTHER" id="PTHR31689:SF0">
    <property type="entry name" value="DIAMINOPIMELATE EPIMERASE"/>
    <property type="match status" value="1"/>
</dbReference>
<feature type="binding site" evidence="9">
    <location>
        <position position="195"/>
    </location>
    <ligand>
        <name>substrate</name>
    </ligand>
</feature>
<evidence type="ECO:0000256" key="4">
    <source>
        <dbReference type="ARBA" id="ARBA00022490"/>
    </source>
</evidence>
<evidence type="ECO:0000256" key="5">
    <source>
        <dbReference type="ARBA" id="ARBA00022605"/>
    </source>
</evidence>
<dbReference type="Gene3D" id="3.10.310.10">
    <property type="entry name" value="Diaminopimelate Epimerase, Chain A, domain 1"/>
    <property type="match status" value="2"/>
</dbReference>
<feature type="binding site" evidence="9">
    <location>
        <position position="62"/>
    </location>
    <ligand>
        <name>substrate</name>
    </ligand>
</feature>
<comment type="pathway">
    <text evidence="1 9">Amino-acid biosynthesis; L-lysine biosynthesis via DAP pathway; DL-2,6-diaminopimelate from LL-2,6-diaminopimelate: step 1/1.</text>
</comment>
<evidence type="ECO:0000256" key="8">
    <source>
        <dbReference type="ARBA" id="ARBA00051712"/>
    </source>
</evidence>
<comment type="function">
    <text evidence="9">Catalyzes the stereoinversion of LL-2,6-diaminopimelate (L,L-DAP) to meso-diaminopimelate (meso-DAP), a precursor of L-lysine and an essential component of the bacterial peptidoglycan.</text>
</comment>
<feature type="binding site" evidence="9">
    <location>
        <begin position="72"/>
        <end position="73"/>
    </location>
    <ligand>
        <name>substrate</name>
    </ligand>
</feature>
<sequence length="279" mass="30674">MKFAKMQGAGNDYVYVNGFKETVEHPARLAMEISDRHFGIGSDGLILILPSTVADVKMRMFNADGSEAEMCGNGIRCVAKFAYERGLVASREIAVETGAGILTLQLFTDDFNRVERVRVNMGRPRLTRGEIPMTGNPDEQVVGVELQILDRTFHITCASMGNPHCVIFVDNVAEFPVAKYGPAIETHPLFPNRTNVEFVEILSRHEVRQRTWERGAGETLACGTGASAVTVAAVLGGHTERRILNHLGGGDLEMEWAENGEIYMTGPAVQVFEGDYDPR</sequence>
<evidence type="ECO:0000256" key="10">
    <source>
        <dbReference type="PROSITE-ProRule" id="PRU10125"/>
    </source>
</evidence>
<dbReference type="PATRIC" id="fig|1603606.3.peg.3396"/>
<protein>
    <recommendedName>
        <fullName evidence="3 9">Diaminopimelate epimerase</fullName>
        <shortName evidence="9">DAP epimerase</shortName>
        <ecNumber evidence="3 9">5.1.1.7</ecNumber>
    </recommendedName>
    <alternativeName>
        <fullName evidence="9">PLP-independent amino acid racemase</fullName>
    </alternativeName>
</protein>
<feature type="binding site" evidence="9">
    <location>
        <begin position="213"/>
        <end position="214"/>
    </location>
    <ligand>
        <name>substrate</name>
    </ligand>
</feature>
<evidence type="ECO:0000256" key="7">
    <source>
        <dbReference type="ARBA" id="ARBA00023235"/>
    </source>
</evidence>
<reference evidence="11 12" key="1">
    <citation type="submission" date="2015-07" db="EMBL/GenBank/DDBJ databases">
        <title>Isolation and Genomic Characterization of a Novel Halophilic Metal-Reducing Deltaproteobacterium from the Deep Subsurface.</title>
        <authorList>
            <person name="Badalamenti J.P."/>
            <person name="Summers Z.M."/>
            <person name="Gralnick J.A."/>
            <person name="Bond D.R."/>
        </authorList>
    </citation>
    <scope>NUCLEOTIDE SEQUENCE [LARGE SCALE GENOMIC DNA]</scope>
    <source>
        <strain evidence="11 12">WTL</strain>
    </source>
</reference>
<dbReference type="RefSeq" id="WP_053552419.1">
    <property type="nucleotide sequence ID" value="NZ_CP010802.1"/>
</dbReference>
<keyword evidence="12" id="KW-1185">Reference proteome</keyword>
<feature type="active site" evidence="10">
    <location>
        <position position="71"/>
    </location>
</feature>
<dbReference type="SUPFAM" id="SSF54506">
    <property type="entry name" value="Diaminopimelate epimerase-like"/>
    <property type="match status" value="2"/>
</dbReference>
<comment type="catalytic activity">
    <reaction evidence="8 9">
        <text>(2S,6S)-2,6-diaminopimelate = meso-2,6-diaminopimelate</text>
        <dbReference type="Rhea" id="RHEA:15393"/>
        <dbReference type="ChEBI" id="CHEBI:57609"/>
        <dbReference type="ChEBI" id="CHEBI:57791"/>
        <dbReference type="EC" id="5.1.1.7"/>
    </reaction>
</comment>
<feature type="binding site" evidence="9">
    <location>
        <begin position="223"/>
        <end position="224"/>
    </location>
    <ligand>
        <name>substrate</name>
    </ligand>
</feature>
<feature type="active site" description="Proton acceptor" evidence="9">
    <location>
        <position position="222"/>
    </location>
</feature>
<dbReference type="STRING" id="1603606.DSOUD_3151"/>
<comment type="subunit">
    <text evidence="9">Homodimer.</text>
</comment>
<feature type="binding site" evidence="9">
    <location>
        <position position="11"/>
    </location>
    <ligand>
        <name>substrate</name>
    </ligand>
</feature>
<feature type="binding site" evidence="9">
    <location>
        <position position="162"/>
    </location>
    <ligand>
        <name>substrate</name>
    </ligand>
</feature>
<dbReference type="NCBIfam" id="TIGR00652">
    <property type="entry name" value="DapF"/>
    <property type="match status" value="1"/>
</dbReference>
<comment type="similarity">
    <text evidence="2 9">Belongs to the diaminopimelate epimerase family.</text>
</comment>
<dbReference type="GO" id="GO:0009089">
    <property type="term" value="P:lysine biosynthetic process via diaminopimelate"/>
    <property type="evidence" value="ECO:0007669"/>
    <property type="project" value="UniProtKB-UniRule"/>
</dbReference>
<comment type="caution">
    <text evidence="9">Lacks conserved residue(s) required for the propagation of feature annotation.</text>
</comment>
<dbReference type="FunFam" id="3.10.310.10:FF:000001">
    <property type="entry name" value="Diaminopimelate epimerase"/>
    <property type="match status" value="1"/>
</dbReference>
<dbReference type="EMBL" id="CP010802">
    <property type="protein sequence ID" value="ALC17876.1"/>
    <property type="molecule type" value="Genomic_DNA"/>
</dbReference>
<evidence type="ECO:0000313" key="12">
    <source>
        <dbReference type="Proteomes" id="UP000057158"/>
    </source>
</evidence>
<dbReference type="PROSITE" id="PS01326">
    <property type="entry name" value="DAP_EPIMERASE"/>
    <property type="match status" value="1"/>
</dbReference>
<evidence type="ECO:0000313" key="11">
    <source>
        <dbReference type="EMBL" id="ALC17876.1"/>
    </source>
</evidence>
<dbReference type="AlphaFoldDB" id="A0A0M4D524"/>
<dbReference type="UniPathway" id="UPA00034">
    <property type="reaction ID" value="UER00025"/>
</dbReference>
<feature type="active site" description="Proton donor" evidence="9">
    <location>
        <position position="71"/>
    </location>
</feature>
<dbReference type="GO" id="GO:0008837">
    <property type="term" value="F:diaminopimelate epimerase activity"/>
    <property type="evidence" value="ECO:0007669"/>
    <property type="project" value="UniProtKB-UniRule"/>
</dbReference>
<dbReference type="GO" id="GO:0005829">
    <property type="term" value="C:cytosol"/>
    <property type="evidence" value="ECO:0007669"/>
    <property type="project" value="TreeGrafter"/>
</dbReference>
<organism evidence="11 12">
    <name type="scientific">Desulfuromonas soudanensis</name>
    <dbReference type="NCBI Taxonomy" id="1603606"/>
    <lineage>
        <taxon>Bacteria</taxon>
        <taxon>Pseudomonadati</taxon>
        <taxon>Thermodesulfobacteriota</taxon>
        <taxon>Desulfuromonadia</taxon>
        <taxon>Desulfuromonadales</taxon>
        <taxon>Desulfuromonadaceae</taxon>
        <taxon>Desulfuromonas</taxon>
    </lineage>
</organism>
<feature type="site" description="Could be important to modulate the pK values of the two catalytic cysteine residues" evidence="9">
    <location>
        <position position="164"/>
    </location>
</feature>
<keyword evidence="7 9" id="KW-0413">Isomerase</keyword>
<gene>
    <name evidence="9 11" type="primary">dapF</name>
    <name evidence="11" type="ORF">DSOUD_3151</name>
</gene>
<dbReference type="KEGG" id="des:DSOUD_3151"/>
<dbReference type="EC" id="5.1.1.7" evidence="3 9"/>
<evidence type="ECO:0000256" key="9">
    <source>
        <dbReference type="HAMAP-Rule" id="MF_00197"/>
    </source>
</evidence>
<proteinExistence type="inferred from homology"/>
<dbReference type="InterPro" id="IPR001653">
    <property type="entry name" value="DAP_epimerase_DapF"/>
</dbReference>
<comment type="subcellular location">
    <subcellularLocation>
        <location evidence="9">Cytoplasm</location>
    </subcellularLocation>
</comment>
<dbReference type="OrthoDB" id="9805408at2"/>
<dbReference type="InterPro" id="IPR018510">
    <property type="entry name" value="DAP_epimerase_AS"/>
</dbReference>
<dbReference type="Proteomes" id="UP000057158">
    <property type="component" value="Chromosome"/>
</dbReference>
<evidence type="ECO:0000256" key="1">
    <source>
        <dbReference type="ARBA" id="ARBA00005196"/>
    </source>
</evidence>
<keyword evidence="5 9" id="KW-0028">Amino-acid biosynthesis</keyword>
<keyword evidence="4 9" id="KW-0963">Cytoplasm</keyword>
<evidence type="ECO:0000256" key="6">
    <source>
        <dbReference type="ARBA" id="ARBA00023154"/>
    </source>
</evidence>
<dbReference type="PANTHER" id="PTHR31689">
    <property type="entry name" value="DIAMINOPIMELATE EPIMERASE, CHLOROPLASTIC"/>
    <property type="match status" value="1"/>
</dbReference>
<dbReference type="HAMAP" id="MF_00197">
    <property type="entry name" value="DAP_epimerase"/>
    <property type="match status" value="1"/>
</dbReference>
<dbReference type="Pfam" id="PF01678">
    <property type="entry name" value="DAP_epimerase"/>
    <property type="match status" value="2"/>
</dbReference>
<evidence type="ECO:0000256" key="3">
    <source>
        <dbReference type="ARBA" id="ARBA00013080"/>
    </source>
</evidence>